<dbReference type="InterPro" id="IPR007185">
    <property type="entry name" value="DNA_pol_a/d/e_bsu"/>
</dbReference>
<dbReference type="Pfam" id="PF04042">
    <property type="entry name" value="DNA_pol_E_B"/>
    <property type="match status" value="1"/>
</dbReference>
<evidence type="ECO:0000259" key="11">
    <source>
        <dbReference type="Pfam" id="PF18018"/>
    </source>
</evidence>
<keyword evidence="4" id="KW-0808">Transferase</keyword>
<dbReference type="RefSeq" id="XP_018226904.1">
    <property type="nucleotide sequence ID" value="XM_018369202.1"/>
</dbReference>
<evidence type="ECO:0000259" key="10">
    <source>
        <dbReference type="Pfam" id="PF04042"/>
    </source>
</evidence>
<dbReference type="GeneID" id="28935404"/>
<dbReference type="GO" id="GO:0006273">
    <property type="term" value="P:lagging strand elongation"/>
    <property type="evidence" value="ECO:0007669"/>
    <property type="project" value="UniProtKB-ARBA"/>
</dbReference>
<evidence type="ECO:0000313" key="13">
    <source>
        <dbReference type="Proteomes" id="UP000054454"/>
    </source>
</evidence>
<keyword evidence="8" id="KW-0539">Nucleus</keyword>
<dbReference type="GO" id="GO:1904161">
    <property type="term" value="P:DNA synthesis involved in UV-damage excision repair"/>
    <property type="evidence" value="ECO:0007669"/>
    <property type="project" value="EnsemblFungi"/>
</dbReference>
<evidence type="ECO:0000256" key="4">
    <source>
        <dbReference type="ARBA" id="ARBA00022679"/>
    </source>
</evidence>
<dbReference type="GO" id="GO:0043625">
    <property type="term" value="C:delta DNA polymerase complex"/>
    <property type="evidence" value="ECO:0007669"/>
    <property type="project" value="EnsemblFungi"/>
</dbReference>
<dbReference type="InterPro" id="IPR041863">
    <property type="entry name" value="PolD2_C"/>
</dbReference>
<dbReference type="Pfam" id="PF18018">
    <property type="entry name" value="DNA_pol_D_N"/>
    <property type="match status" value="1"/>
</dbReference>
<dbReference type="GO" id="GO:0003887">
    <property type="term" value="F:DNA-directed DNA polymerase activity"/>
    <property type="evidence" value="ECO:0007669"/>
    <property type="project" value="UniProtKB-KW"/>
</dbReference>
<dbReference type="VEuPathDB" id="FungiDB:T552_00591"/>
<name>A0A0W4ZP31_PNEC8</name>
<dbReference type="Gene3D" id="3.60.21.50">
    <property type="match status" value="1"/>
</dbReference>
<dbReference type="EMBL" id="LFVZ01000003">
    <property type="protein sequence ID" value="KTW30113.1"/>
    <property type="molecule type" value="Genomic_DNA"/>
</dbReference>
<evidence type="ECO:0000256" key="9">
    <source>
        <dbReference type="ARBA" id="ARBA00049244"/>
    </source>
</evidence>
<dbReference type="InterPro" id="IPR024826">
    <property type="entry name" value="DNA_pol_delta/II_ssu"/>
</dbReference>
<organism evidence="12 13">
    <name type="scientific">Pneumocystis carinii (strain B80)</name>
    <name type="common">Rat pneumocystis pneumonia agent</name>
    <name type="synonym">Pneumocystis carinii f. sp. carinii</name>
    <dbReference type="NCBI Taxonomy" id="1408658"/>
    <lineage>
        <taxon>Eukaryota</taxon>
        <taxon>Fungi</taxon>
        <taxon>Dikarya</taxon>
        <taxon>Ascomycota</taxon>
        <taxon>Taphrinomycotina</taxon>
        <taxon>Pneumocystomycetes</taxon>
        <taxon>Pneumocystaceae</taxon>
        <taxon>Pneumocystis</taxon>
    </lineage>
</organism>
<evidence type="ECO:0000256" key="5">
    <source>
        <dbReference type="ARBA" id="ARBA00022695"/>
    </source>
</evidence>
<proteinExistence type="inferred from homology"/>
<dbReference type="InterPro" id="IPR040663">
    <property type="entry name" value="DNA_pol_D_N"/>
</dbReference>
<keyword evidence="6" id="KW-0235">DNA replication</keyword>
<comment type="caution">
    <text evidence="12">The sequence shown here is derived from an EMBL/GenBank/DDBJ whole genome shotgun (WGS) entry which is preliminary data.</text>
</comment>
<accession>A0A0W4ZP31</accession>
<dbReference type="CDD" id="cd07387">
    <property type="entry name" value="MPP_PolD2_C"/>
    <property type="match status" value="1"/>
</dbReference>
<dbReference type="PANTHER" id="PTHR10416">
    <property type="entry name" value="DNA POLYMERASE DELTA SUBUNIT 2"/>
    <property type="match status" value="1"/>
</dbReference>
<comment type="catalytic activity">
    <reaction evidence="9">
        <text>DNA(n) + a 2'-deoxyribonucleoside 5'-triphosphate = DNA(n+1) + diphosphate</text>
        <dbReference type="Rhea" id="RHEA:22508"/>
        <dbReference type="Rhea" id="RHEA-COMP:17339"/>
        <dbReference type="Rhea" id="RHEA-COMP:17340"/>
        <dbReference type="ChEBI" id="CHEBI:33019"/>
        <dbReference type="ChEBI" id="CHEBI:61560"/>
        <dbReference type="ChEBI" id="CHEBI:173112"/>
        <dbReference type="EC" id="2.7.7.7"/>
    </reaction>
</comment>
<dbReference type="GO" id="GO:1902983">
    <property type="term" value="P:DNA strand elongation involved in mitotic DNA replication"/>
    <property type="evidence" value="ECO:0007669"/>
    <property type="project" value="EnsemblFungi"/>
</dbReference>
<evidence type="ECO:0000256" key="8">
    <source>
        <dbReference type="ARBA" id="ARBA00023242"/>
    </source>
</evidence>
<dbReference type="Gene3D" id="2.40.50.430">
    <property type="match status" value="1"/>
</dbReference>
<sequence length="467" mass="53486">MSFEDDYSSGDLNDINKPYLTRENVQLSFLYQEDYIIKKRTYQQQYANIYFLRLVHIRPKIVHKAQEKWDGIFVKKKKVKRASRLLDIVHGEICWIIGTVYIDAPLKPNILKDIKKDYWMISSTNEKYIDSTNNDVILEDEYGRIRLVGPKILQEFLVTGCVIGVLGFETRNGNFQVIDICFPELPYQSLIPKEIDTKTNKYVAFVSGLNITDKTCNSLTLLLLSEYLTGEIGGRKDQIASSQIVQFIIAGNSIGSSKNNNEFDKKKTYNNTFTYNPIPIKMLDTFLSNICVTTSTILMPGESDPSNVLLPQQPIHFSMLPNAKHYFGSTLTICTNPAWIEIDGIKFFGSSGQTINDIYKYTDKIDKLTIMEYTLRWQHCAPTAPDTLWCYPFSEKDPFVMLEAPHVYFLGNQEKFDTKFIEGENGQKIRLITLPVFSETGSIVLLNLSTLECEQVKFSIHSIMSNV</sequence>
<gene>
    <name evidence="12" type="ORF">T552_00591</name>
</gene>
<dbReference type="OrthoDB" id="3763at2759"/>
<keyword evidence="13" id="KW-1185">Reference proteome</keyword>
<dbReference type="FunFam" id="3.60.21.50:FF:000002">
    <property type="entry name" value="DNA polymerase delta small subunit"/>
    <property type="match status" value="1"/>
</dbReference>
<dbReference type="AlphaFoldDB" id="A0A0W4ZP31"/>
<keyword evidence="5" id="KW-0548">Nucleotidyltransferase</keyword>
<dbReference type="Proteomes" id="UP000054454">
    <property type="component" value="Unassembled WGS sequence"/>
</dbReference>
<reference evidence="13" key="1">
    <citation type="journal article" date="2016" name="Nat. Commun.">
        <title>Genome analysis of three Pneumocystis species reveals adaptation mechanisms to life exclusively in mammalian hosts.</title>
        <authorList>
            <person name="Ma L."/>
            <person name="Chen Z."/>
            <person name="Huang D.W."/>
            <person name="Kutty G."/>
            <person name="Ishihara M."/>
            <person name="Wang H."/>
            <person name="Abouelleil A."/>
            <person name="Bishop L."/>
            <person name="Davey E."/>
            <person name="Deng R."/>
            <person name="Deng X."/>
            <person name="Fan L."/>
            <person name="Fantoni G."/>
            <person name="Fitzgerald M."/>
            <person name="Gogineni E."/>
            <person name="Goldberg J.M."/>
            <person name="Handley G."/>
            <person name="Hu X."/>
            <person name="Huber C."/>
            <person name="Jiao X."/>
            <person name="Jones K."/>
            <person name="Levin J.Z."/>
            <person name="Liu Y."/>
            <person name="Macdonald P."/>
            <person name="Melnikov A."/>
            <person name="Raley C."/>
            <person name="Sassi M."/>
            <person name="Sherman B.T."/>
            <person name="Song X."/>
            <person name="Sykes S."/>
            <person name="Tran B."/>
            <person name="Walsh L."/>
            <person name="Xia Y."/>
            <person name="Yang J."/>
            <person name="Young S."/>
            <person name="Zeng Q."/>
            <person name="Zheng X."/>
            <person name="Stephens R."/>
            <person name="Nusbaum C."/>
            <person name="Birren B.W."/>
            <person name="Azadi P."/>
            <person name="Lempicki R.A."/>
            <person name="Cuomo C.A."/>
            <person name="Kovacs J.A."/>
        </authorList>
    </citation>
    <scope>NUCLEOTIDE SEQUENCE [LARGE SCALE GENOMIC DNA]</scope>
    <source>
        <strain evidence="13">B80</strain>
    </source>
</reference>
<evidence type="ECO:0000313" key="12">
    <source>
        <dbReference type="EMBL" id="KTW30113.1"/>
    </source>
</evidence>
<feature type="domain" description="DNA polymerase alpha/delta/epsilon subunit B" evidence="10">
    <location>
        <begin position="203"/>
        <end position="418"/>
    </location>
</feature>
<protein>
    <recommendedName>
        <fullName evidence="3">DNA-directed DNA polymerase</fullName>
        <ecNumber evidence="3">2.7.7.7</ecNumber>
    </recommendedName>
</protein>
<evidence type="ECO:0000256" key="1">
    <source>
        <dbReference type="ARBA" id="ARBA00004123"/>
    </source>
</evidence>
<dbReference type="FunFam" id="2.40.50.430:FF:000002">
    <property type="entry name" value="DNA polymerase delta subunit"/>
    <property type="match status" value="1"/>
</dbReference>
<comment type="subcellular location">
    <subcellularLocation>
        <location evidence="1">Nucleus</location>
    </subcellularLocation>
</comment>
<dbReference type="PANTHER" id="PTHR10416:SF0">
    <property type="entry name" value="DNA POLYMERASE DELTA SUBUNIT 2"/>
    <property type="match status" value="1"/>
</dbReference>
<feature type="domain" description="DNA polymerase delta subunit OB-fold" evidence="11">
    <location>
        <begin position="45"/>
        <end position="180"/>
    </location>
</feature>
<comment type="similarity">
    <text evidence="2">Belongs to the DNA polymerase delta/II small subunit family.</text>
</comment>
<evidence type="ECO:0000256" key="3">
    <source>
        <dbReference type="ARBA" id="ARBA00012417"/>
    </source>
</evidence>
<keyword evidence="7" id="KW-0239">DNA-directed DNA polymerase</keyword>
<evidence type="ECO:0000256" key="2">
    <source>
        <dbReference type="ARBA" id="ARBA00006035"/>
    </source>
</evidence>
<dbReference type="EC" id="2.7.7.7" evidence="3"/>
<dbReference type="GO" id="GO:0003677">
    <property type="term" value="F:DNA binding"/>
    <property type="evidence" value="ECO:0007669"/>
    <property type="project" value="InterPro"/>
</dbReference>
<evidence type="ECO:0000256" key="6">
    <source>
        <dbReference type="ARBA" id="ARBA00022705"/>
    </source>
</evidence>
<evidence type="ECO:0000256" key="7">
    <source>
        <dbReference type="ARBA" id="ARBA00022932"/>
    </source>
</evidence>